<proteinExistence type="predicted"/>
<evidence type="ECO:0000313" key="2">
    <source>
        <dbReference type="EMBL" id="KKM81497.1"/>
    </source>
</evidence>
<reference evidence="2" key="1">
    <citation type="journal article" date="2015" name="Nature">
        <title>Complex archaea that bridge the gap between prokaryotes and eukaryotes.</title>
        <authorList>
            <person name="Spang A."/>
            <person name="Saw J.H."/>
            <person name="Jorgensen S.L."/>
            <person name="Zaremba-Niedzwiedzka K."/>
            <person name="Martijn J."/>
            <person name="Lind A.E."/>
            <person name="van Eijk R."/>
            <person name="Schleper C."/>
            <person name="Guy L."/>
            <person name="Ettema T.J."/>
        </authorList>
    </citation>
    <scope>NUCLEOTIDE SEQUENCE</scope>
</reference>
<dbReference type="InterPro" id="IPR052523">
    <property type="entry name" value="Trichothecene_AcTrans"/>
</dbReference>
<accession>A0A0F9NJM2</accession>
<protein>
    <recommendedName>
        <fullName evidence="1">N-acetyltransferase domain-containing protein</fullName>
    </recommendedName>
</protein>
<dbReference type="InterPro" id="IPR016181">
    <property type="entry name" value="Acyl_CoA_acyltransferase"/>
</dbReference>
<evidence type="ECO:0000259" key="1">
    <source>
        <dbReference type="Pfam" id="PF00583"/>
    </source>
</evidence>
<dbReference type="AlphaFoldDB" id="A0A0F9NJM2"/>
<feature type="domain" description="N-acetyltransferase" evidence="1">
    <location>
        <begin position="27"/>
        <end position="68"/>
    </location>
</feature>
<organism evidence="2">
    <name type="scientific">marine sediment metagenome</name>
    <dbReference type="NCBI Taxonomy" id="412755"/>
    <lineage>
        <taxon>unclassified sequences</taxon>
        <taxon>metagenomes</taxon>
        <taxon>ecological metagenomes</taxon>
    </lineage>
</organism>
<dbReference type="GO" id="GO:0016747">
    <property type="term" value="F:acyltransferase activity, transferring groups other than amino-acyl groups"/>
    <property type="evidence" value="ECO:0007669"/>
    <property type="project" value="InterPro"/>
</dbReference>
<sequence length="71" mass="8278">MKLEMEAGKRSSSIQKFIEEVHEEIISVEHWYLNELGVDPLFQGNGYGSALMRYMLKKIDKQGLPVYLKIF</sequence>
<name>A0A0F9NJM2_9ZZZZ</name>
<dbReference type="PANTHER" id="PTHR42791">
    <property type="entry name" value="GNAT FAMILY ACETYLTRANSFERASE"/>
    <property type="match status" value="1"/>
</dbReference>
<dbReference type="Pfam" id="PF00583">
    <property type="entry name" value="Acetyltransf_1"/>
    <property type="match status" value="1"/>
</dbReference>
<dbReference type="SUPFAM" id="SSF55729">
    <property type="entry name" value="Acyl-CoA N-acyltransferases (Nat)"/>
    <property type="match status" value="1"/>
</dbReference>
<dbReference type="Gene3D" id="3.40.630.30">
    <property type="match status" value="1"/>
</dbReference>
<dbReference type="EMBL" id="LAZR01008012">
    <property type="protein sequence ID" value="KKM81497.1"/>
    <property type="molecule type" value="Genomic_DNA"/>
</dbReference>
<dbReference type="PANTHER" id="PTHR42791:SF1">
    <property type="entry name" value="N-ACETYLTRANSFERASE DOMAIN-CONTAINING PROTEIN"/>
    <property type="match status" value="1"/>
</dbReference>
<dbReference type="InterPro" id="IPR000182">
    <property type="entry name" value="GNAT_dom"/>
</dbReference>
<gene>
    <name evidence="2" type="ORF">LCGC14_1329250</name>
</gene>
<dbReference type="CDD" id="cd04301">
    <property type="entry name" value="NAT_SF"/>
    <property type="match status" value="1"/>
</dbReference>
<comment type="caution">
    <text evidence="2">The sequence shown here is derived from an EMBL/GenBank/DDBJ whole genome shotgun (WGS) entry which is preliminary data.</text>
</comment>